<evidence type="ECO:0000313" key="1">
    <source>
        <dbReference type="EMBL" id="TRY18728.1"/>
    </source>
</evidence>
<sequence>MTPKYTRVAGGSFTPLENRLLAILCSGTGTASSIARSQLTEATWGGYEHDDCACFLISVTPAANAQGIMHDGGPFSFAEVSDGETTLGLLELWVVDERLHSVNYMPFGDDHVELPSPENYTITLIENE</sequence>
<evidence type="ECO:0000313" key="2">
    <source>
        <dbReference type="Proteomes" id="UP000317638"/>
    </source>
</evidence>
<dbReference type="AlphaFoldDB" id="A0A553K204"/>
<accession>A0A553K204</accession>
<organism evidence="1 2">
    <name type="scientific">Tessaracoccus rhinocerotis</name>
    <dbReference type="NCBI Taxonomy" id="1689449"/>
    <lineage>
        <taxon>Bacteria</taxon>
        <taxon>Bacillati</taxon>
        <taxon>Actinomycetota</taxon>
        <taxon>Actinomycetes</taxon>
        <taxon>Propionibacteriales</taxon>
        <taxon>Propionibacteriaceae</taxon>
        <taxon>Tessaracoccus</taxon>
    </lineage>
</organism>
<dbReference type="OrthoDB" id="5146451at2"/>
<keyword evidence="2" id="KW-1185">Reference proteome</keyword>
<dbReference type="RefSeq" id="WP_095796336.1">
    <property type="nucleotide sequence ID" value="NZ_VKKG01000002.1"/>
</dbReference>
<dbReference type="EMBL" id="VKKG01000002">
    <property type="protein sequence ID" value="TRY18728.1"/>
    <property type="molecule type" value="Genomic_DNA"/>
</dbReference>
<dbReference type="Proteomes" id="UP000317638">
    <property type="component" value="Unassembled WGS sequence"/>
</dbReference>
<proteinExistence type="predicted"/>
<gene>
    <name evidence="1" type="ORF">FOJ82_06325</name>
</gene>
<protein>
    <submittedName>
        <fullName evidence="1">Uncharacterized protein</fullName>
    </submittedName>
</protein>
<name>A0A553K204_9ACTN</name>
<comment type="caution">
    <text evidence="1">The sequence shown here is derived from an EMBL/GenBank/DDBJ whole genome shotgun (WGS) entry which is preliminary data.</text>
</comment>
<reference evidence="1 2" key="1">
    <citation type="submission" date="2019-07" db="EMBL/GenBank/DDBJ databases">
        <authorList>
            <person name="Zhou L.-Y."/>
        </authorList>
    </citation>
    <scope>NUCLEOTIDE SEQUENCE [LARGE SCALE GENOMIC DNA]</scope>
    <source>
        <strain evidence="1 2">YIM 101269</strain>
    </source>
</reference>